<evidence type="ECO:0000256" key="8">
    <source>
        <dbReference type="ARBA" id="ARBA00047364"/>
    </source>
</evidence>
<dbReference type="AlphaFoldDB" id="A0A9P3G4H4"/>
<dbReference type="InterPro" id="IPR033911">
    <property type="entry name" value="MetRS_core"/>
</dbReference>
<dbReference type="NCBIfam" id="TIGR00398">
    <property type="entry name" value="metG"/>
    <property type="match status" value="1"/>
</dbReference>
<dbReference type="EMBL" id="BPQB01000006">
    <property type="protein sequence ID" value="GJE87424.1"/>
    <property type="molecule type" value="Genomic_DNA"/>
</dbReference>
<dbReference type="InterPro" id="IPR023457">
    <property type="entry name" value="Met-tRNA_synth_2"/>
</dbReference>
<organism evidence="14 15">
    <name type="scientific">Phanerochaete sordida</name>
    <dbReference type="NCBI Taxonomy" id="48140"/>
    <lineage>
        <taxon>Eukaryota</taxon>
        <taxon>Fungi</taxon>
        <taxon>Dikarya</taxon>
        <taxon>Basidiomycota</taxon>
        <taxon>Agaricomycotina</taxon>
        <taxon>Agaricomycetes</taxon>
        <taxon>Polyporales</taxon>
        <taxon>Phanerochaetaceae</taxon>
        <taxon>Phanerochaete</taxon>
    </lineage>
</organism>
<dbReference type="PANTHER" id="PTHR43326">
    <property type="entry name" value="METHIONYL-TRNA SYNTHETASE"/>
    <property type="match status" value="1"/>
</dbReference>
<dbReference type="InterPro" id="IPR009080">
    <property type="entry name" value="tRNAsynth_Ia_anticodon-bd"/>
</dbReference>
<reference evidence="14 15" key="1">
    <citation type="submission" date="2021-08" db="EMBL/GenBank/DDBJ databases">
        <title>Draft Genome Sequence of Phanerochaete sordida strain YK-624.</title>
        <authorList>
            <person name="Mori T."/>
            <person name="Dohra H."/>
            <person name="Suzuki T."/>
            <person name="Kawagishi H."/>
            <person name="Hirai H."/>
        </authorList>
    </citation>
    <scope>NUCLEOTIDE SEQUENCE [LARGE SCALE GENOMIC DNA]</scope>
    <source>
        <strain evidence="14 15">YK-624</strain>
    </source>
</reference>
<proteinExistence type="inferred from homology"/>
<evidence type="ECO:0000256" key="9">
    <source>
        <dbReference type="ARBA" id="ARBA00068817"/>
    </source>
</evidence>
<evidence type="ECO:0000313" key="15">
    <source>
        <dbReference type="Proteomes" id="UP000703269"/>
    </source>
</evidence>
<dbReference type="CDD" id="cd00814">
    <property type="entry name" value="MetRS_core"/>
    <property type="match status" value="1"/>
</dbReference>
<dbReference type="Gene3D" id="3.40.50.620">
    <property type="entry name" value="HUPs"/>
    <property type="match status" value="1"/>
</dbReference>
<evidence type="ECO:0000256" key="5">
    <source>
        <dbReference type="ARBA" id="ARBA00022840"/>
    </source>
</evidence>
<feature type="region of interest" description="Disordered" evidence="11">
    <location>
        <begin position="508"/>
        <end position="527"/>
    </location>
</feature>
<dbReference type="InterPro" id="IPR014758">
    <property type="entry name" value="Met-tRNA_synth"/>
</dbReference>
<sequence length="527" mass="59493">MVIADICTRYEKLTYCTHWEVGRKHAYLMTGTDEHGLKIQQAAKAKGLEPLAFCDELSQRFRELAAKANVGYTHFSRTTERKHHEAVEHLWRGLDAKGLIYKGQHEGWYSITDECFYTDTQVTKGVPSGPAEKERYVSLETGSTVEWTQEENYKFRLSAFRESLLEHYKGHPDAVYPEQFHSEVVATLSGDLDDISVSRPRSRLSWGIPVPNDPEHTIYVWIDALTVYLSAVGYPWTAGSESQAKAWPPDVQVIGKDILRFHAIYLPAMLQALGLPLSKQLLTHSHWTVDQRKMSKSVGNVADPIEAIDEFGADVVRYYLARVGGRFKDDVDWSHDQLDKHYRELMSLVGNTYLRITSPKILNKIKHDEEAEDAEEWDPYVKRSEDVEHLKQRANDLGEKVEQEMSELKIASALEHIIDVLKEANQVMSQTQPWADSTDPKLASNVHVWVCEALRICGVFLQPFIPATATKLLDALGCPEHMRDLGWVHLGATCEACPPAPITPGVRLFDPPKRGAKARRPNGGGGV</sequence>
<dbReference type="Pfam" id="PF19303">
    <property type="entry name" value="Anticodon_3"/>
    <property type="match status" value="1"/>
</dbReference>
<comment type="similarity">
    <text evidence="1 10">Belongs to the class-I aminoacyl-tRNA synthetase family.</text>
</comment>
<evidence type="ECO:0000256" key="6">
    <source>
        <dbReference type="ARBA" id="ARBA00022917"/>
    </source>
</evidence>
<dbReference type="PANTHER" id="PTHR43326:SF1">
    <property type="entry name" value="METHIONINE--TRNA LIGASE, MITOCHONDRIAL"/>
    <property type="match status" value="1"/>
</dbReference>
<evidence type="ECO:0000256" key="7">
    <source>
        <dbReference type="ARBA" id="ARBA00023146"/>
    </source>
</evidence>
<dbReference type="SUPFAM" id="SSF52374">
    <property type="entry name" value="Nucleotidylyl transferase"/>
    <property type="match status" value="1"/>
</dbReference>
<evidence type="ECO:0000256" key="1">
    <source>
        <dbReference type="ARBA" id="ARBA00005594"/>
    </source>
</evidence>
<dbReference type="SUPFAM" id="SSF47323">
    <property type="entry name" value="Anticodon-binding domain of a subclass of class I aminoacyl-tRNA synthetases"/>
    <property type="match status" value="1"/>
</dbReference>
<keyword evidence="7 10" id="KW-0030">Aminoacyl-tRNA synthetase</keyword>
<protein>
    <recommendedName>
        <fullName evidence="9">Probable methionine--tRNA ligase, mitochondrial</fullName>
        <ecNumber evidence="2">6.1.1.10</ecNumber>
    </recommendedName>
</protein>
<keyword evidence="4 10" id="KW-0547">Nucleotide-binding</keyword>
<keyword evidence="6 10" id="KW-0648">Protein biosynthesis</keyword>
<evidence type="ECO:0000256" key="10">
    <source>
        <dbReference type="RuleBase" id="RU363039"/>
    </source>
</evidence>
<keyword evidence="15" id="KW-1185">Reference proteome</keyword>
<evidence type="ECO:0000259" key="12">
    <source>
        <dbReference type="Pfam" id="PF09334"/>
    </source>
</evidence>
<dbReference type="FunFam" id="2.170.220.10:FF:000001">
    <property type="entry name" value="methionine--tRNA ligase, mitochondrial"/>
    <property type="match status" value="1"/>
</dbReference>
<dbReference type="Gene3D" id="1.10.730.10">
    <property type="entry name" value="Isoleucyl-tRNA Synthetase, Domain 1"/>
    <property type="match status" value="1"/>
</dbReference>
<dbReference type="OrthoDB" id="24670at2759"/>
<accession>A0A9P3G4H4</accession>
<name>A0A9P3G4H4_9APHY</name>
<feature type="domain" description="Methionyl-tRNA synthetase anticodon-binding" evidence="13">
    <location>
        <begin position="390"/>
        <end position="480"/>
    </location>
</feature>
<comment type="caution">
    <text evidence="14">The sequence shown here is derived from an EMBL/GenBank/DDBJ whole genome shotgun (WGS) entry which is preliminary data.</text>
</comment>
<dbReference type="Pfam" id="PF09334">
    <property type="entry name" value="tRNA-synt_1g"/>
    <property type="match status" value="1"/>
</dbReference>
<dbReference type="GO" id="GO:0006431">
    <property type="term" value="P:methionyl-tRNA aminoacylation"/>
    <property type="evidence" value="ECO:0007669"/>
    <property type="project" value="InterPro"/>
</dbReference>
<evidence type="ECO:0000256" key="4">
    <source>
        <dbReference type="ARBA" id="ARBA00022741"/>
    </source>
</evidence>
<dbReference type="InterPro" id="IPR015413">
    <property type="entry name" value="Methionyl/Leucyl_tRNA_Synth"/>
</dbReference>
<dbReference type="InterPro" id="IPR041872">
    <property type="entry name" value="Anticodon_Met"/>
</dbReference>
<evidence type="ECO:0000313" key="14">
    <source>
        <dbReference type="EMBL" id="GJE87424.1"/>
    </source>
</evidence>
<evidence type="ECO:0000256" key="11">
    <source>
        <dbReference type="SAM" id="MobiDB-lite"/>
    </source>
</evidence>
<dbReference type="GO" id="GO:0005524">
    <property type="term" value="F:ATP binding"/>
    <property type="evidence" value="ECO:0007669"/>
    <property type="project" value="UniProtKB-KW"/>
</dbReference>
<dbReference type="Proteomes" id="UP000703269">
    <property type="component" value="Unassembled WGS sequence"/>
</dbReference>
<dbReference type="PRINTS" id="PR01041">
    <property type="entry name" value="TRNASYNTHMET"/>
</dbReference>
<keyword evidence="5 10" id="KW-0067">ATP-binding</keyword>
<dbReference type="GO" id="GO:0005739">
    <property type="term" value="C:mitochondrion"/>
    <property type="evidence" value="ECO:0007669"/>
    <property type="project" value="UniProtKB-ARBA"/>
</dbReference>
<comment type="catalytic activity">
    <reaction evidence="8">
        <text>tRNA(Met) + L-methionine + ATP = L-methionyl-tRNA(Met) + AMP + diphosphate</text>
        <dbReference type="Rhea" id="RHEA:13481"/>
        <dbReference type="Rhea" id="RHEA-COMP:9667"/>
        <dbReference type="Rhea" id="RHEA-COMP:9698"/>
        <dbReference type="ChEBI" id="CHEBI:30616"/>
        <dbReference type="ChEBI" id="CHEBI:33019"/>
        <dbReference type="ChEBI" id="CHEBI:57844"/>
        <dbReference type="ChEBI" id="CHEBI:78442"/>
        <dbReference type="ChEBI" id="CHEBI:78530"/>
        <dbReference type="ChEBI" id="CHEBI:456215"/>
        <dbReference type="EC" id="6.1.1.10"/>
    </reaction>
</comment>
<evidence type="ECO:0000256" key="3">
    <source>
        <dbReference type="ARBA" id="ARBA00022598"/>
    </source>
</evidence>
<dbReference type="GO" id="GO:0004825">
    <property type="term" value="F:methionine-tRNA ligase activity"/>
    <property type="evidence" value="ECO:0007669"/>
    <property type="project" value="UniProtKB-EC"/>
</dbReference>
<dbReference type="InterPro" id="IPR014729">
    <property type="entry name" value="Rossmann-like_a/b/a_fold"/>
</dbReference>
<feature type="domain" description="Methionyl/Leucyl tRNA synthetase" evidence="12">
    <location>
        <begin position="1"/>
        <end position="355"/>
    </location>
</feature>
<evidence type="ECO:0000256" key="2">
    <source>
        <dbReference type="ARBA" id="ARBA00012838"/>
    </source>
</evidence>
<evidence type="ECO:0000259" key="13">
    <source>
        <dbReference type="Pfam" id="PF19303"/>
    </source>
</evidence>
<dbReference type="Gene3D" id="2.170.220.10">
    <property type="match status" value="1"/>
</dbReference>
<keyword evidence="3 10" id="KW-0436">Ligase</keyword>
<gene>
    <name evidence="14" type="ORF">PsYK624_035070</name>
</gene>
<dbReference type="EC" id="6.1.1.10" evidence="2"/>